<protein>
    <recommendedName>
        <fullName evidence="10">Inositol-1-monophosphatase</fullName>
        <ecNumber evidence="10">3.1.3.25</ecNumber>
    </recommendedName>
</protein>
<dbReference type="GO" id="GO:0071545">
    <property type="term" value="P:inositol phosphate catabolic process"/>
    <property type="evidence" value="ECO:0007669"/>
    <property type="project" value="EnsemblFungi"/>
</dbReference>
<dbReference type="OMA" id="ERGLHPW"/>
<evidence type="ECO:0000256" key="8">
    <source>
        <dbReference type="ARBA" id="ARBA00022842"/>
    </source>
</evidence>
<keyword evidence="12" id="KW-1185">Reference proteome</keyword>
<feature type="binding site" evidence="9">
    <location>
        <position position="231"/>
    </location>
    <ligand>
        <name>Mg(2+)</name>
        <dbReference type="ChEBI" id="CHEBI:18420"/>
        <label>1</label>
        <note>catalytic</note>
    </ligand>
</feature>
<dbReference type="FunFam" id="3.30.540.10:FF:000013">
    <property type="entry name" value="Inositol-1-monophosphatase"/>
    <property type="match status" value="1"/>
</dbReference>
<dbReference type="AlphaFoldDB" id="G0VGW1"/>
<comment type="pathway">
    <text evidence="3 10">Polyol metabolism; myo-inositol biosynthesis; myo-inositol from D-glucose 6-phosphate: step 2/2.</text>
</comment>
<dbReference type="Pfam" id="PF00459">
    <property type="entry name" value="Inositol_P"/>
    <property type="match status" value="1"/>
</dbReference>
<evidence type="ECO:0000256" key="10">
    <source>
        <dbReference type="RuleBase" id="RU364068"/>
    </source>
</evidence>
<evidence type="ECO:0000256" key="6">
    <source>
        <dbReference type="ARBA" id="ARBA00022723"/>
    </source>
</evidence>
<name>G0VGW1_NAUCA</name>
<dbReference type="GO" id="GO:0007165">
    <property type="term" value="P:signal transduction"/>
    <property type="evidence" value="ECO:0007669"/>
    <property type="project" value="TreeGrafter"/>
</dbReference>
<dbReference type="Gene3D" id="3.30.540.10">
    <property type="entry name" value="Fructose-1,6-Bisphosphatase, subunit A, domain 1"/>
    <property type="match status" value="1"/>
</dbReference>
<dbReference type="EC" id="3.1.3.25" evidence="10"/>
<dbReference type="PROSITE" id="PS00630">
    <property type="entry name" value="IMP_2"/>
    <property type="match status" value="1"/>
</dbReference>
<dbReference type="PANTHER" id="PTHR20854">
    <property type="entry name" value="INOSITOL MONOPHOSPHATASE"/>
    <property type="match status" value="1"/>
</dbReference>
<evidence type="ECO:0000313" key="11">
    <source>
        <dbReference type="EMBL" id="CCC70732.1"/>
    </source>
</evidence>
<dbReference type="STRING" id="1064592.G0VGW1"/>
<dbReference type="PROSITE" id="PS00629">
    <property type="entry name" value="IMP_1"/>
    <property type="match status" value="1"/>
</dbReference>
<dbReference type="InParanoid" id="G0VGW1"/>
<evidence type="ECO:0000256" key="9">
    <source>
        <dbReference type="PIRSR" id="PIRSR600760-2"/>
    </source>
</evidence>
<dbReference type="InterPro" id="IPR000760">
    <property type="entry name" value="Inositol_monophosphatase-like"/>
</dbReference>
<dbReference type="InterPro" id="IPR020583">
    <property type="entry name" value="Inositol_monoP_metal-BS"/>
</dbReference>
<evidence type="ECO:0000256" key="5">
    <source>
        <dbReference type="ARBA" id="ARBA00022671"/>
    </source>
</evidence>
<dbReference type="EMBL" id="HE576757">
    <property type="protein sequence ID" value="CCC70732.1"/>
    <property type="molecule type" value="Genomic_DNA"/>
</dbReference>
<dbReference type="GO" id="GO:0008934">
    <property type="term" value="F:inositol monophosphate 1-phosphatase activity"/>
    <property type="evidence" value="ECO:0007669"/>
    <property type="project" value="EnsemblFungi"/>
</dbReference>
<dbReference type="InterPro" id="IPR020550">
    <property type="entry name" value="Inositol_monophosphatase_CS"/>
</dbReference>
<comment type="similarity">
    <text evidence="4 10">Belongs to the inositol monophosphatase superfamily.</text>
</comment>
<dbReference type="HOGENOM" id="CLU_044118_1_2_1"/>
<keyword evidence="5" id="KW-0452">Lithium</keyword>
<dbReference type="GO" id="GO:0046872">
    <property type="term" value="F:metal ion binding"/>
    <property type="evidence" value="ECO:0007669"/>
    <property type="project" value="UniProtKB-KW"/>
</dbReference>
<reference key="2">
    <citation type="submission" date="2011-08" db="EMBL/GenBank/DDBJ databases">
        <title>Genome sequence of Naumovozyma castellii.</title>
        <authorList>
            <person name="Gordon J.L."/>
            <person name="Armisen D."/>
            <person name="Proux-Wera E."/>
            <person name="OhEigeartaigh S.S."/>
            <person name="Byrne K.P."/>
            <person name="Wolfe K.H."/>
        </authorList>
    </citation>
    <scope>NUCLEOTIDE SEQUENCE</scope>
    <source>
        <strain>Type strain:CBS 4309</strain>
    </source>
</reference>
<reference evidence="11 12" key="1">
    <citation type="journal article" date="2011" name="Proc. Natl. Acad. Sci. U.S.A.">
        <title>Evolutionary erosion of yeast sex chromosomes by mating-type switching accidents.</title>
        <authorList>
            <person name="Gordon J.L."/>
            <person name="Armisen D."/>
            <person name="Proux-Wera E."/>
            <person name="Oheigeartaigh S.S."/>
            <person name="Byrne K.P."/>
            <person name="Wolfe K.H."/>
        </authorList>
    </citation>
    <scope>NUCLEOTIDE SEQUENCE [LARGE SCALE GENOMIC DNA]</scope>
    <source>
        <strain evidence="12">ATCC 76901 / BCRC 22586 / CBS 4309 / NBRC 1992 / NRRL Y-12630</strain>
    </source>
</reference>
<evidence type="ECO:0000256" key="7">
    <source>
        <dbReference type="ARBA" id="ARBA00022801"/>
    </source>
</evidence>
<feature type="binding site" evidence="9">
    <location>
        <position position="97"/>
    </location>
    <ligand>
        <name>Mg(2+)</name>
        <dbReference type="ChEBI" id="CHEBI:18420"/>
        <label>1</label>
        <note>catalytic</note>
    </ligand>
</feature>
<dbReference type="InterPro" id="IPR033942">
    <property type="entry name" value="IMPase"/>
</dbReference>
<dbReference type="OrthoDB" id="10254945at2759"/>
<keyword evidence="7 10" id="KW-0378">Hydrolase</keyword>
<dbReference type="RefSeq" id="XP_003677087.1">
    <property type="nucleotide sequence ID" value="XM_003677039.1"/>
</dbReference>
<evidence type="ECO:0000256" key="4">
    <source>
        <dbReference type="ARBA" id="ARBA00009759"/>
    </source>
</evidence>
<evidence type="ECO:0000256" key="2">
    <source>
        <dbReference type="ARBA" id="ARBA00001946"/>
    </source>
</evidence>
<evidence type="ECO:0000256" key="3">
    <source>
        <dbReference type="ARBA" id="ARBA00005152"/>
    </source>
</evidence>
<gene>
    <name evidence="11" type="primary">NCAS0F02480</name>
    <name evidence="11" type="ordered locus">NCAS_0F02480</name>
</gene>
<evidence type="ECO:0000256" key="1">
    <source>
        <dbReference type="ARBA" id="ARBA00001033"/>
    </source>
</evidence>
<dbReference type="GeneID" id="96904380"/>
<keyword evidence="6 9" id="KW-0479">Metal-binding</keyword>
<dbReference type="eggNOG" id="KOG2951">
    <property type="taxonomic scope" value="Eukaryota"/>
</dbReference>
<proteinExistence type="inferred from homology"/>
<dbReference type="UniPathway" id="UPA00823">
    <property type="reaction ID" value="UER00788"/>
</dbReference>
<dbReference type="PRINTS" id="PR00377">
    <property type="entry name" value="IMPHPHTASES"/>
</dbReference>
<dbReference type="SUPFAM" id="SSF56655">
    <property type="entry name" value="Carbohydrate phosphatase"/>
    <property type="match status" value="1"/>
</dbReference>
<comment type="cofactor">
    <cofactor evidence="2 9 10">
        <name>Mg(2+)</name>
        <dbReference type="ChEBI" id="CHEBI:18420"/>
    </cofactor>
</comment>
<dbReference type="FunCoup" id="G0VGW1">
    <property type="interactions" value="303"/>
</dbReference>
<dbReference type="Proteomes" id="UP000001640">
    <property type="component" value="Chromosome 6"/>
</dbReference>
<dbReference type="FunFam" id="3.40.190.80:FF:000012">
    <property type="entry name" value="Inositol-1-monophosphatase"/>
    <property type="match status" value="1"/>
</dbReference>
<dbReference type="Gene3D" id="3.40.190.80">
    <property type="match status" value="1"/>
</dbReference>
<dbReference type="GO" id="GO:0046854">
    <property type="term" value="P:phosphatidylinositol phosphate biosynthetic process"/>
    <property type="evidence" value="ECO:0007669"/>
    <property type="project" value="InterPro"/>
</dbReference>
<dbReference type="GO" id="GO:0006021">
    <property type="term" value="P:inositol biosynthetic process"/>
    <property type="evidence" value="ECO:0007669"/>
    <property type="project" value="UniProtKB-UniPathway"/>
</dbReference>
<feature type="binding site" evidence="9">
    <location>
        <position position="75"/>
    </location>
    <ligand>
        <name>Mg(2+)</name>
        <dbReference type="ChEBI" id="CHEBI:18420"/>
        <label>1</label>
        <note>catalytic</note>
    </ligand>
</feature>
<feature type="binding site" evidence="9">
    <location>
        <position position="94"/>
    </location>
    <ligand>
        <name>Mg(2+)</name>
        <dbReference type="ChEBI" id="CHEBI:18420"/>
        <label>1</label>
        <note>catalytic</note>
    </ligand>
</feature>
<comment type="catalytic activity">
    <reaction evidence="1 10">
        <text>a myo-inositol phosphate + H2O = myo-inositol + phosphate</text>
        <dbReference type="Rhea" id="RHEA:24056"/>
        <dbReference type="ChEBI" id="CHEBI:15377"/>
        <dbReference type="ChEBI" id="CHEBI:17268"/>
        <dbReference type="ChEBI" id="CHEBI:43474"/>
        <dbReference type="ChEBI" id="CHEBI:84139"/>
        <dbReference type="EC" id="3.1.3.25"/>
    </reaction>
</comment>
<dbReference type="KEGG" id="ncs:NCAS_0F02480"/>
<organism evidence="11 12">
    <name type="scientific">Naumovozyma castellii</name>
    <name type="common">Yeast</name>
    <name type="synonym">Saccharomyces castellii</name>
    <dbReference type="NCBI Taxonomy" id="27288"/>
    <lineage>
        <taxon>Eukaryota</taxon>
        <taxon>Fungi</taxon>
        <taxon>Dikarya</taxon>
        <taxon>Ascomycota</taxon>
        <taxon>Saccharomycotina</taxon>
        <taxon>Saccharomycetes</taxon>
        <taxon>Saccharomycetales</taxon>
        <taxon>Saccharomycetaceae</taxon>
        <taxon>Naumovozyma</taxon>
    </lineage>
</organism>
<accession>G0VGW1</accession>
<dbReference type="CDD" id="cd01639">
    <property type="entry name" value="IMPase"/>
    <property type="match status" value="1"/>
</dbReference>
<evidence type="ECO:0000313" key="12">
    <source>
        <dbReference type="Proteomes" id="UP000001640"/>
    </source>
</evidence>
<feature type="binding site" evidence="9">
    <location>
        <position position="96"/>
    </location>
    <ligand>
        <name>Mg(2+)</name>
        <dbReference type="ChEBI" id="CHEBI:18420"/>
        <label>1</label>
        <note>catalytic</note>
    </ligand>
</feature>
<sequence length="292" mass="32312">MPLSKQELKEIETTLVKLLREEIGPIVKTHTGTNFSSYDDKANEVDLVTVVDKQVEAIIKKELNAKYPNFKFIGEESYVVGETKITADPTFIVDPIDGTTNFIHGYPYSCTSLGLAENGKPVVGAVYNPHLDQLFHGSKGNGAYLNEKKIDVKKRPLTLQKSVVGLEGGAERTEGPDGNFDKKMATYKNLLSDKGGYVHGFRSVGSAAMNMCYVAAGMLDSYWEGGCWAWDVCAGWCILEEAGGRMVGGNKDEWQIPVDRRCYFAIRGGCGEEEQTAYVKSFWSQVEGRLEY</sequence>
<keyword evidence="8 9" id="KW-0460">Magnesium</keyword>
<dbReference type="PANTHER" id="PTHR20854:SF4">
    <property type="entry name" value="INOSITOL-1-MONOPHOSPHATASE-RELATED"/>
    <property type="match status" value="1"/>
</dbReference>